<dbReference type="Pfam" id="PF00122">
    <property type="entry name" value="E1-E2_ATPase"/>
    <property type="match status" value="1"/>
</dbReference>
<dbReference type="GO" id="GO:0016887">
    <property type="term" value="F:ATP hydrolysis activity"/>
    <property type="evidence" value="ECO:0007669"/>
    <property type="project" value="InterPro"/>
</dbReference>
<dbReference type="PRINTS" id="PR01836">
    <property type="entry name" value="MGATPASE"/>
</dbReference>
<keyword evidence="10" id="KW-0547">Nucleotide-binding</keyword>
<evidence type="ECO:0000256" key="11">
    <source>
        <dbReference type="ARBA" id="ARBA00022840"/>
    </source>
</evidence>
<feature type="transmembrane region" description="Helical" evidence="18">
    <location>
        <begin position="716"/>
        <end position="738"/>
    </location>
</feature>
<dbReference type="InterPro" id="IPR018303">
    <property type="entry name" value="ATPase_P-typ_P_site"/>
</dbReference>
<dbReference type="SFLD" id="SFLDF00027">
    <property type="entry name" value="p-type_atpase"/>
    <property type="match status" value="1"/>
</dbReference>
<evidence type="ECO:0000313" key="20">
    <source>
        <dbReference type="EMBL" id="PSL47906.1"/>
    </source>
</evidence>
<dbReference type="NCBIfam" id="TIGR01524">
    <property type="entry name" value="ATPase-IIIB_Mg"/>
    <property type="match status" value="1"/>
</dbReference>
<organism evidence="20 21">
    <name type="scientific">Chitinophaga niastensis</name>
    <dbReference type="NCBI Taxonomy" id="536980"/>
    <lineage>
        <taxon>Bacteria</taxon>
        <taxon>Pseudomonadati</taxon>
        <taxon>Bacteroidota</taxon>
        <taxon>Chitinophagia</taxon>
        <taxon>Chitinophagales</taxon>
        <taxon>Chitinophagaceae</taxon>
        <taxon>Chitinophaga</taxon>
    </lineage>
</organism>
<evidence type="ECO:0000256" key="8">
    <source>
        <dbReference type="ARBA" id="ARBA00022553"/>
    </source>
</evidence>
<evidence type="ECO:0000256" key="15">
    <source>
        <dbReference type="ARBA" id="ARBA00023136"/>
    </source>
</evidence>
<sequence length="839" mass="91877">MDNKNNCWSKDIPTVLQELNATPAGLTNSEAENRRKTYGLNTIQSTKRQTTFLLFLSQFKSPITIILLLAAALSYALSDNTDAVIIVIIVLLSSMLGFWQEKAAGNAIAQLLAMVRIKATVIRNNKSGDIPVEEIVPGDVILLHAGDLIPADCLIMESSELFIDEATFTGETFPVEKLPGVLPEDTVLAKRTNALFMGSHVISGTAKALVVKTGTATEFGHISQSLKTTIPETEFAHGIRKFGYLLMQITMIMVILIFTTNVMLHKPILESLLFTLAIAVGLTPQLLPAIITVNMASGARRMAAKQVIVKRLSSIENFGSMDTLCSDKTGTLTEGKVKVHEASDCYGQQNNAVLALAKMNSTLQQGFKNPIDEAIAALDLPDFHEATRLDEIPYDFIRKRLTLLVQAADHPPMLITKGALNQVTAVCNRALNAAGAVIPIEGLSTQIQQTYESLSAKGYRTLGIAYKDWKNNGIIHKEDEKEMIFAGFVSLYDPPKAGIADTINELRALGIQLKVITGDNALIAKNMTGQIGMPDAVILTGAKMRLMSDEALLHQVLITDVFAEVEPNHKERIILALKKAGKVVGYMGDGINDASALHAADVGLSVDSAVDVAKEAAAIVLLNQDLNVLLEGVKEGRRTFANTQKYIFMATSANFGNMFSMAGASLFLSFLPLLPKQILLTNLMTDLPAMALAADTVDDDWISKPRRWDIGFIKRFMLTFGILSSVFDYLTFGVLLLWFKAGEQEFQTGWFIESVVSATLIVLVVRTRKRFTQSKPGKYLFAATLFVALFTLLLPLLPFAHLLGFVAVPLKFYLAMLGIVALYILSAELTKKWFYKNYQ</sequence>
<feature type="transmembrane region" description="Helical" evidence="18">
    <location>
        <begin position="242"/>
        <end position="260"/>
    </location>
</feature>
<evidence type="ECO:0000256" key="3">
    <source>
        <dbReference type="ARBA" id="ARBA00008746"/>
    </source>
</evidence>
<dbReference type="SUPFAM" id="SSF81665">
    <property type="entry name" value="Calcium ATPase, transmembrane domain M"/>
    <property type="match status" value="1"/>
</dbReference>
<evidence type="ECO:0000256" key="12">
    <source>
        <dbReference type="ARBA" id="ARBA00022842"/>
    </source>
</evidence>
<evidence type="ECO:0000256" key="16">
    <source>
        <dbReference type="ARBA" id="ARBA00029806"/>
    </source>
</evidence>
<comment type="function">
    <text evidence="1">Mediates magnesium influx to the cytosol.</text>
</comment>
<reference evidence="20 21" key="1">
    <citation type="submission" date="2018-03" db="EMBL/GenBank/DDBJ databases">
        <title>Genomic Encyclopedia of Archaeal and Bacterial Type Strains, Phase II (KMG-II): from individual species to whole genera.</title>
        <authorList>
            <person name="Goeker M."/>
        </authorList>
    </citation>
    <scope>NUCLEOTIDE SEQUENCE [LARGE SCALE GENOMIC DNA]</scope>
    <source>
        <strain evidence="20 21">DSM 24859</strain>
    </source>
</reference>
<dbReference type="InterPro" id="IPR006068">
    <property type="entry name" value="ATPase_P-typ_cation-transptr_C"/>
</dbReference>
<feature type="transmembrane region" description="Helical" evidence="18">
    <location>
        <begin position="272"/>
        <end position="296"/>
    </location>
</feature>
<feature type="transmembrane region" description="Helical" evidence="18">
    <location>
        <begin position="83"/>
        <end position="99"/>
    </location>
</feature>
<feature type="transmembrane region" description="Helical" evidence="18">
    <location>
        <begin position="750"/>
        <end position="767"/>
    </location>
</feature>
<feature type="transmembrane region" description="Helical" evidence="18">
    <location>
        <begin position="779"/>
        <end position="800"/>
    </location>
</feature>
<evidence type="ECO:0000256" key="6">
    <source>
        <dbReference type="ARBA" id="ARBA00022475"/>
    </source>
</evidence>
<keyword evidence="11" id="KW-0067">ATP-binding</keyword>
<dbReference type="InterPro" id="IPR006415">
    <property type="entry name" value="P-type_ATPase_IIIB"/>
</dbReference>
<evidence type="ECO:0000256" key="13">
    <source>
        <dbReference type="ARBA" id="ARBA00022967"/>
    </source>
</evidence>
<keyword evidence="7" id="KW-0997">Cell inner membrane</keyword>
<dbReference type="SMART" id="SM00831">
    <property type="entry name" value="Cation_ATPase_N"/>
    <property type="match status" value="1"/>
</dbReference>
<evidence type="ECO:0000256" key="17">
    <source>
        <dbReference type="ARBA" id="ARBA00047295"/>
    </source>
</evidence>
<proteinExistence type="inferred from homology"/>
<dbReference type="SFLD" id="SFLDG00002">
    <property type="entry name" value="C1.7:_P-type_atpase_like"/>
    <property type="match status" value="1"/>
</dbReference>
<dbReference type="Pfam" id="PF00689">
    <property type="entry name" value="Cation_ATPase_C"/>
    <property type="match status" value="1"/>
</dbReference>
<evidence type="ECO:0000256" key="7">
    <source>
        <dbReference type="ARBA" id="ARBA00022519"/>
    </source>
</evidence>
<dbReference type="InterPro" id="IPR001757">
    <property type="entry name" value="P_typ_ATPase"/>
</dbReference>
<dbReference type="Pfam" id="PF13246">
    <property type="entry name" value="Cation_ATPase"/>
    <property type="match status" value="1"/>
</dbReference>
<dbReference type="Gene3D" id="3.40.50.1000">
    <property type="entry name" value="HAD superfamily/HAD-like"/>
    <property type="match status" value="1"/>
</dbReference>
<keyword evidence="9 18" id="KW-0812">Transmembrane</keyword>
<dbReference type="PROSITE" id="PS00154">
    <property type="entry name" value="ATPASE_E1_E2"/>
    <property type="match status" value="1"/>
</dbReference>
<dbReference type="Gene3D" id="2.70.150.10">
    <property type="entry name" value="Calcium-transporting ATPase, cytoplasmic transduction domain A"/>
    <property type="match status" value="1"/>
</dbReference>
<dbReference type="GO" id="GO:0005886">
    <property type="term" value="C:plasma membrane"/>
    <property type="evidence" value="ECO:0007669"/>
    <property type="project" value="UniProtKB-SubCell"/>
</dbReference>
<dbReference type="InterPro" id="IPR004014">
    <property type="entry name" value="ATPase_P-typ_cation-transptr_N"/>
</dbReference>
<dbReference type="EC" id="7.2.2.14" evidence="4"/>
<evidence type="ECO:0000256" key="2">
    <source>
        <dbReference type="ARBA" id="ARBA00004429"/>
    </source>
</evidence>
<evidence type="ECO:0000313" key="21">
    <source>
        <dbReference type="Proteomes" id="UP000240971"/>
    </source>
</evidence>
<evidence type="ECO:0000256" key="4">
    <source>
        <dbReference type="ARBA" id="ARBA00012786"/>
    </source>
</evidence>
<dbReference type="Pfam" id="PF00690">
    <property type="entry name" value="Cation_ATPase_N"/>
    <property type="match status" value="1"/>
</dbReference>
<protein>
    <recommendedName>
        <fullName evidence="5">Magnesium-transporting ATPase, P-type 1</fullName>
        <ecNumber evidence="4">7.2.2.14</ecNumber>
    </recommendedName>
    <alternativeName>
        <fullName evidence="16">Mg(2+) transport ATPase, P-type 1</fullName>
    </alternativeName>
</protein>
<dbReference type="InterPro" id="IPR008250">
    <property type="entry name" value="ATPase_P-typ_transduc_dom_A_sf"/>
</dbReference>
<dbReference type="SFLD" id="SFLDS00003">
    <property type="entry name" value="Haloacid_Dehalogenase"/>
    <property type="match status" value="1"/>
</dbReference>
<dbReference type="Proteomes" id="UP000240971">
    <property type="component" value="Unassembled WGS sequence"/>
</dbReference>
<keyword evidence="14 18" id="KW-1133">Transmembrane helix</keyword>
<keyword evidence="12" id="KW-0460">Magnesium</keyword>
<keyword evidence="13" id="KW-1278">Translocase</keyword>
<dbReference type="InterPro" id="IPR023299">
    <property type="entry name" value="ATPase_P-typ_cyto_dom_N"/>
</dbReference>
<comment type="caution">
    <text evidence="20">The sequence shown here is derived from an EMBL/GenBank/DDBJ whole genome shotgun (WGS) entry which is preliminary data.</text>
</comment>
<evidence type="ECO:0000256" key="9">
    <source>
        <dbReference type="ARBA" id="ARBA00022692"/>
    </source>
</evidence>
<keyword evidence="21" id="KW-1185">Reference proteome</keyword>
<comment type="subcellular location">
    <subcellularLocation>
        <location evidence="2">Cell inner membrane</location>
        <topology evidence="2">Multi-pass membrane protein</topology>
    </subcellularLocation>
</comment>
<evidence type="ECO:0000256" key="10">
    <source>
        <dbReference type="ARBA" id="ARBA00022741"/>
    </source>
</evidence>
<evidence type="ECO:0000256" key="14">
    <source>
        <dbReference type="ARBA" id="ARBA00022989"/>
    </source>
</evidence>
<dbReference type="PANTHER" id="PTHR42861">
    <property type="entry name" value="CALCIUM-TRANSPORTING ATPASE"/>
    <property type="match status" value="1"/>
</dbReference>
<dbReference type="GO" id="GO:0015444">
    <property type="term" value="F:P-type magnesium transporter activity"/>
    <property type="evidence" value="ECO:0007669"/>
    <property type="project" value="UniProtKB-EC"/>
</dbReference>
<evidence type="ECO:0000259" key="19">
    <source>
        <dbReference type="SMART" id="SM00831"/>
    </source>
</evidence>
<dbReference type="SUPFAM" id="SSF81653">
    <property type="entry name" value="Calcium ATPase, transduction domain A"/>
    <property type="match status" value="1"/>
</dbReference>
<keyword evidence="8" id="KW-0597">Phosphoprotein</keyword>
<keyword evidence="6" id="KW-1003">Cell membrane</keyword>
<keyword evidence="15 18" id="KW-0472">Membrane</keyword>
<dbReference type="Gene3D" id="3.40.1110.10">
    <property type="entry name" value="Calcium-transporting ATPase, cytoplasmic domain N"/>
    <property type="match status" value="1"/>
</dbReference>
<name>A0A2P8HNW2_CHINA</name>
<evidence type="ECO:0000256" key="5">
    <source>
        <dbReference type="ARBA" id="ARBA00013555"/>
    </source>
</evidence>
<feature type="transmembrane region" description="Helical" evidence="18">
    <location>
        <begin position="52"/>
        <end position="77"/>
    </location>
</feature>
<feature type="domain" description="Cation-transporting P-type ATPase N-terminal" evidence="19">
    <location>
        <begin position="6"/>
        <end position="79"/>
    </location>
</feature>
<dbReference type="InterPro" id="IPR023214">
    <property type="entry name" value="HAD_sf"/>
</dbReference>
<dbReference type="InterPro" id="IPR023298">
    <property type="entry name" value="ATPase_P-typ_TM_dom_sf"/>
</dbReference>
<dbReference type="EMBL" id="PYAW01000002">
    <property type="protein sequence ID" value="PSL47906.1"/>
    <property type="molecule type" value="Genomic_DNA"/>
</dbReference>
<comment type="similarity">
    <text evidence="3">Belongs to the cation transport ATPase (P-type) (TC 3.A.3) family. Type IIIB subfamily.</text>
</comment>
<dbReference type="InterPro" id="IPR044492">
    <property type="entry name" value="P_typ_ATPase_HD_dom"/>
</dbReference>
<evidence type="ECO:0000256" key="18">
    <source>
        <dbReference type="SAM" id="Phobius"/>
    </source>
</evidence>
<dbReference type="Gene3D" id="1.20.1110.10">
    <property type="entry name" value="Calcium-transporting ATPase, transmembrane domain"/>
    <property type="match status" value="1"/>
</dbReference>
<evidence type="ECO:0000256" key="1">
    <source>
        <dbReference type="ARBA" id="ARBA00003954"/>
    </source>
</evidence>
<dbReference type="OrthoDB" id="9770315at2"/>
<comment type="catalytic activity">
    <reaction evidence="17">
        <text>Mg(2+)(out) + ATP + H2O = Mg(2+)(in) + ADP + phosphate + H(+)</text>
        <dbReference type="Rhea" id="RHEA:10260"/>
        <dbReference type="ChEBI" id="CHEBI:15377"/>
        <dbReference type="ChEBI" id="CHEBI:15378"/>
        <dbReference type="ChEBI" id="CHEBI:18420"/>
        <dbReference type="ChEBI" id="CHEBI:30616"/>
        <dbReference type="ChEBI" id="CHEBI:43474"/>
        <dbReference type="ChEBI" id="CHEBI:456216"/>
        <dbReference type="EC" id="7.2.2.14"/>
    </reaction>
</comment>
<dbReference type="InterPro" id="IPR036412">
    <property type="entry name" value="HAD-like_sf"/>
</dbReference>
<dbReference type="InterPro" id="IPR059000">
    <property type="entry name" value="ATPase_P-type_domA"/>
</dbReference>
<dbReference type="SUPFAM" id="SSF56784">
    <property type="entry name" value="HAD-like"/>
    <property type="match status" value="1"/>
</dbReference>
<gene>
    <name evidence="20" type="ORF">CLV51_102766</name>
</gene>
<dbReference type="GO" id="GO:0005524">
    <property type="term" value="F:ATP binding"/>
    <property type="evidence" value="ECO:0007669"/>
    <property type="project" value="UniProtKB-KW"/>
</dbReference>
<dbReference type="AlphaFoldDB" id="A0A2P8HNW2"/>
<accession>A0A2P8HNW2</accession>
<dbReference type="NCBIfam" id="TIGR01494">
    <property type="entry name" value="ATPase_P-type"/>
    <property type="match status" value="2"/>
</dbReference>
<feature type="transmembrane region" description="Helical" evidence="18">
    <location>
        <begin position="812"/>
        <end position="830"/>
    </location>
</feature>